<name>A0ABR3VV80_9PEZI</name>
<organism evidence="1 2">
    <name type="scientific">Phialemonium thermophilum</name>
    <dbReference type="NCBI Taxonomy" id="223376"/>
    <lineage>
        <taxon>Eukaryota</taxon>
        <taxon>Fungi</taxon>
        <taxon>Dikarya</taxon>
        <taxon>Ascomycota</taxon>
        <taxon>Pezizomycotina</taxon>
        <taxon>Sordariomycetes</taxon>
        <taxon>Sordariomycetidae</taxon>
        <taxon>Cephalothecales</taxon>
        <taxon>Cephalothecaceae</taxon>
        <taxon>Phialemonium</taxon>
    </lineage>
</organism>
<reference evidence="1 2" key="1">
    <citation type="journal article" date="2024" name="Commun. Biol.">
        <title>Comparative genomic analysis of thermophilic fungi reveals convergent evolutionary adaptations and gene losses.</title>
        <authorList>
            <person name="Steindorff A.S."/>
            <person name="Aguilar-Pontes M.V."/>
            <person name="Robinson A.J."/>
            <person name="Andreopoulos B."/>
            <person name="LaButti K."/>
            <person name="Kuo A."/>
            <person name="Mondo S."/>
            <person name="Riley R."/>
            <person name="Otillar R."/>
            <person name="Haridas S."/>
            <person name="Lipzen A."/>
            <person name="Grimwood J."/>
            <person name="Schmutz J."/>
            <person name="Clum A."/>
            <person name="Reid I.D."/>
            <person name="Moisan M.C."/>
            <person name="Butler G."/>
            <person name="Nguyen T.T.M."/>
            <person name="Dewar K."/>
            <person name="Conant G."/>
            <person name="Drula E."/>
            <person name="Henrissat B."/>
            <person name="Hansel C."/>
            <person name="Singer S."/>
            <person name="Hutchinson M.I."/>
            <person name="de Vries R.P."/>
            <person name="Natvig D.O."/>
            <person name="Powell A.J."/>
            <person name="Tsang A."/>
            <person name="Grigoriev I.V."/>
        </authorList>
    </citation>
    <scope>NUCLEOTIDE SEQUENCE [LARGE SCALE GENOMIC DNA]</scope>
    <source>
        <strain evidence="1 2">ATCC 24622</strain>
    </source>
</reference>
<protein>
    <submittedName>
        <fullName evidence="1">Uncharacterized protein</fullName>
    </submittedName>
</protein>
<dbReference type="EMBL" id="JAZHXJ010001073">
    <property type="protein sequence ID" value="KAL1845854.1"/>
    <property type="molecule type" value="Genomic_DNA"/>
</dbReference>
<accession>A0ABR3VV80</accession>
<evidence type="ECO:0000313" key="2">
    <source>
        <dbReference type="Proteomes" id="UP001586593"/>
    </source>
</evidence>
<evidence type="ECO:0000313" key="1">
    <source>
        <dbReference type="EMBL" id="KAL1845854.1"/>
    </source>
</evidence>
<comment type="caution">
    <text evidence="1">The sequence shown here is derived from an EMBL/GenBank/DDBJ whole genome shotgun (WGS) entry which is preliminary data.</text>
</comment>
<keyword evidence="2" id="KW-1185">Reference proteome</keyword>
<sequence length="166" mass="18226">MGPLLRAVLDGDESLRLWAFFQREEQNDSVATTHVDSFPYGELAAIRAYEAKVQCGPQCPFLIRSRCRSRTASEGCERGAPDLACFASIFLAAEREGLVLMTSILFVSFLDVTSLSRSPWPLVLWPTLHSKPKVHSATRDALLLSEVSTGSSSVPPSPIRFMARPG</sequence>
<dbReference type="Proteomes" id="UP001586593">
    <property type="component" value="Unassembled WGS sequence"/>
</dbReference>
<gene>
    <name evidence="1" type="ORF">VTK73DRAFT_424</name>
</gene>
<proteinExistence type="predicted"/>